<reference evidence="2 3" key="1">
    <citation type="journal article" date="2020" name="Nature">
        <title>Six reference-quality genomes reveal evolution of bat adaptations.</title>
        <authorList>
            <person name="Jebb D."/>
            <person name="Huang Z."/>
            <person name="Pippel M."/>
            <person name="Hughes G.M."/>
            <person name="Lavrichenko K."/>
            <person name="Devanna P."/>
            <person name="Winkler S."/>
            <person name="Jermiin L.S."/>
            <person name="Skirmuntt E.C."/>
            <person name="Katzourakis A."/>
            <person name="Burkitt-Gray L."/>
            <person name="Ray D.A."/>
            <person name="Sullivan K.A.M."/>
            <person name="Roscito J.G."/>
            <person name="Kirilenko B.M."/>
            <person name="Davalos L.M."/>
            <person name="Corthals A.P."/>
            <person name="Power M.L."/>
            <person name="Jones G."/>
            <person name="Ransome R.D."/>
            <person name="Dechmann D.K.N."/>
            <person name="Locatelli A.G."/>
            <person name="Puechmaille S.J."/>
            <person name="Fedrigo O."/>
            <person name="Jarvis E.D."/>
            <person name="Hiller M."/>
            <person name="Vernes S.C."/>
            <person name="Myers E.W."/>
            <person name="Teeling E.C."/>
        </authorList>
    </citation>
    <scope>NUCLEOTIDE SEQUENCE [LARGE SCALE GENOMIC DNA]</scope>
    <source>
        <strain evidence="2">Bat1K_MPI-CBG_1</strain>
    </source>
</reference>
<sequence>MKVLPTAPPEALLHSCCYLLQPWESFSSQDDSLPREPKNLVRYPVRAMQQCLQQAGEAGDSDAHSTLPIIVRGQRNVHEPLPFSLYKDLKKSIRENGLQSPYTNGVFQAITDSYRMAPCDWVALARTVLTPAQFTVAFGVLSASRPPSGQECPNE</sequence>
<dbReference type="GO" id="GO:0016032">
    <property type="term" value="P:viral process"/>
    <property type="evidence" value="ECO:0007669"/>
    <property type="project" value="InterPro"/>
</dbReference>
<accession>A0A834E6I7</accession>
<evidence type="ECO:0000313" key="2">
    <source>
        <dbReference type="EMBL" id="KAF6109660.1"/>
    </source>
</evidence>
<dbReference type="PANTHER" id="PTHR40389:SF4">
    <property type="match status" value="1"/>
</dbReference>
<proteinExistence type="predicted"/>
<dbReference type="EMBL" id="JABVXQ010000005">
    <property type="protein sequence ID" value="KAF6109660.1"/>
    <property type="molecule type" value="Genomic_DNA"/>
</dbReference>
<comment type="caution">
    <text evidence="2">The sequence shown here is derived from an EMBL/GenBank/DDBJ whole genome shotgun (WGS) entry which is preliminary data.</text>
</comment>
<dbReference type="Proteomes" id="UP000664940">
    <property type="component" value="Unassembled WGS sequence"/>
</dbReference>
<evidence type="ECO:0000313" key="3">
    <source>
        <dbReference type="Proteomes" id="UP000664940"/>
    </source>
</evidence>
<name>A0A834E6I7_9CHIR</name>
<organism evidence="2 3">
    <name type="scientific">Phyllostomus discolor</name>
    <name type="common">pale spear-nosed bat</name>
    <dbReference type="NCBI Taxonomy" id="89673"/>
    <lineage>
        <taxon>Eukaryota</taxon>
        <taxon>Metazoa</taxon>
        <taxon>Chordata</taxon>
        <taxon>Craniata</taxon>
        <taxon>Vertebrata</taxon>
        <taxon>Euteleostomi</taxon>
        <taxon>Mammalia</taxon>
        <taxon>Eutheria</taxon>
        <taxon>Laurasiatheria</taxon>
        <taxon>Chiroptera</taxon>
        <taxon>Yangochiroptera</taxon>
        <taxon>Phyllostomidae</taxon>
        <taxon>Phyllostominae</taxon>
        <taxon>Phyllostomus</taxon>
    </lineage>
</organism>
<protein>
    <submittedName>
        <fullName evidence="2">Uncharacterized protein</fullName>
    </submittedName>
</protein>
<dbReference type="Gene3D" id="1.10.375.10">
    <property type="entry name" value="Human Immunodeficiency Virus Type 1 Capsid Protein"/>
    <property type="match status" value="1"/>
</dbReference>
<dbReference type="InterPro" id="IPR050195">
    <property type="entry name" value="Primate_lentivir_Gag_pol-like"/>
</dbReference>
<dbReference type="InterPro" id="IPR008919">
    <property type="entry name" value="Retrov_capsid_N"/>
</dbReference>
<dbReference type="Pfam" id="PF00607">
    <property type="entry name" value="Gag_p24"/>
    <property type="match status" value="1"/>
</dbReference>
<keyword evidence="1" id="KW-0945">Host-virus interaction</keyword>
<dbReference type="PANTHER" id="PTHR40389">
    <property type="entry name" value="ENDOGENOUS RETROVIRUS GROUP K MEMBER 24 GAG POLYPROTEIN-RELATED"/>
    <property type="match status" value="1"/>
</dbReference>
<gene>
    <name evidence="2" type="ORF">HJG60_010894</name>
</gene>
<dbReference type="AlphaFoldDB" id="A0A834E6I7"/>
<dbReference type="SUPFAM" id="SSF47943">
    <property type="entry name" value="Retrovirus capsid protein, N-terminal core domain"/>
    <property type="match status" value="1"/>
</dbReference>
<evidence type="ECO:0000256" key="1">
    <source>
        <dbReference type="ARBA" id="ARBA00022581"/>
    </source>
</evidence>